<evidence type="ECO:0000259" key="10">
    <source>
        <dbReference type="PROSITE" id="PS50110"/>
    </source>
</evidence>
<evidence type="ECO:0000256" key="6">
    <source>
        <dbReference type="PROSITE-ProRule" id="PRU00169"/>
    </source>
</evidence>
<keyword evidence="4 11" id="KW-0808">Transferase</keyword>
<dbReference type="InterPro" id="IPR036890">
    <property type="entry name" value="HATPase_C_sf"/>
</dbReference>
<evidence type="ECO:0000256" key="3">
    <source>
        <dbReference type="ARBA" id="ARBA00022553"/>
    </source>
</evidence>
<dbReference type="PRINTS" id="PR00344">
    <property type="entry name" value="BCTRLSENSOR"/>
</dbReference>
<sequence length="551" mass="59668">MNPPKNDPVHCLLVDDLEENLRALEAVLRQEGVVLLKARSGLDALELLLRHDVALALVDVQMPEMDGFELAELMRGAERTRRVPIIFLTAGTADRQRRFRGYEAGAVDFLQKPLDPDILRMKAEVFFDLARQRRELARQRDELKAATEENARLLAESRSYAEALRRADLRKDEFLATLSHELRNPLSALSGALQILNAPALADQHGWALRVIEAQVGNFARLIDDLMDVSRITSGKIRLKTEPTDVRPVLEQAVHSVSPLVKARGHELTVEFGHGDATIEVDRTRLEQMATNLLNNAAKYSEDGGRIALRTALREGRFVLTVQDTGIGFEPERLPAMFDLFTQDDRALAKSEGGLGIGLTLVKSLAELHGGGIAAESPGVGKGSTFTITLPATTSPPPPAAAASPPPANGAGRPARGGGGGGGRDARLRILVVDDNADAAWSLAELLKLDGHDVAIAGDGPSAIDLAAEFLPDVVVLDIGLPRMDGYEVARTLRDDPRHRGVTLIATTGYGQEQDRARTREAGFHHHLVKPIDLTDVASILAGVARTPRDA</sequence>
<dbReference type="Gene3D" id="3.30.565.10">
    <property type="entry name" value="Histidine kinase-like ATPase, C-terminal domain"/>
    <property type="match status" value="1"/>
</dbReference>
<dbReference type="OrthoDB" id="9813394at2"/>
<evidence type="ECO:0000256" key="1">
    <source>
        <dbReference type="ARBA" id="ARBA00000085"/>
    </source>
</evidence>
<dbReference type="CDD" id="cd17580">
    <property type="entry name" value="REC_2_DhkD-like"/>
    <property type="match status" value="1"/>
</dbReference>
<dbReference type="AlphaFoldDB" id="A0A5B9W4B7"/>
<keyword evidence="5 11" id="KW-0418">Kinase</keyword>
<evidence type="ECO:0000256" key="5">
    <source>
        <dbReference type="ARBA" id="ARBA00022777"/>
    </source>
</evidence>
<keyword evidence="7" id="KW-0175">Coiled coil</keyword>
<dbReference type="EC" id="2.7.13.3" evidence="2"/>
<dbReference type="RefSeq" id="WP_148595254.1">
    <property type="nucleotide sequence ID" value="NZ_CP042997.1"/>
</dbReference>
<dbReference type="Pfam" id="PF00512">
    <property type="entry name" value="HisKA"/>
    <property type="match status" value="1"/>
</dbReference>
<dbReference type="InterPro" id="IPR001789">
    <property type="entry name" value="Sig_transdc_resp-reg_receiver"/>
</dbReference>
<dbReference type="SMART" id="SM00448">
    <property type="entry name" value="REC"/>
    <property type="match status" value="2"/>
</dbReference>
<dbReference type="KEGG" id="agv:OJF2_40050"/>
<dbReference type="SMART" id="SM00387">
    <property type="entry name" value="HATPase_c"/>
    <property type="match status" value="1"/>
</dbReference>
<feature type="modified residue" description="4-aspartylphosphate" evidence="6">
    <location>
        <position position="478"/>
    </location>
</feature>
<organism evidence="11 12">
    <name type="scientific">Aquisphaera giovannonii</name>
    <dbReference type="NCBI Taxonomy" id="406548"/>
    <lineage>
        <taxon>Bacteria</taxon>
        <taxon>Pseudomonadati</taxon>
        <taxon>Planctomycetota</taxon>
        <taxon>Planctomycetia</taxon>
        <taxon>Isosphaerales</taxon>
        <taxon>Isosphaeraceae</taxon>
        <taxon>Aquisphaera</taxon>
    </lineage>
</organism>
<dbReference type="InterPro" id="IPR036097">
    <property type="entry name" value="HisK_dim/P_sf"/>
</dbReference>
<protein>
    <recommendedName>
        <fullName evidence="2">histidine kinase</fullName>
        <ecNumber evidence="2">2.7.13.3</ecNumber>
    </recommendedName>
</protein>
<dbReference type="CDD" id="cd00082">
    <property type="entry name" value="HisKA"/>
    <property type="match status" value="1"/>
</dbReference>
<proteinExistence type="predicted"/>
<feature type="domain" description="Histidine kinase" evidence="9">
    <location>
        <begin position="177"/>
        <end position="394"/>
    </location>
</feature>
<dbReference type="Proteomes" id="UP000324233">
    <property type="component" value="Chromosome"/>
</dbReference>
<dbReference type="PROSITE" id="PS50110">
    <property type="entry name" value="RESPONSE_REGULATORY"/>
    <property type="match status" value="2"/>
</dbReference>
<feature type="modified residue" description="4-aspartylphosphate" evidence="6">
    <location>
        <position position="59"/>
    </location>
</feature>
<name>A0A5B9W4B7_9BACT</name>
<evidence type="ECO:0000313" key="11">
    <source>
        <dbReference type="EMBL" id="QEH35453.1"/>
    </source>
</evidence>
<comment type="catalytic activity">
    <reaction evidence="1">
        <text>ATP + protein L-histidine = ADP + protein N-phospho-L-histidine.</text>
        <dbReference type="EC" id="2.7.13.3"/>
    </reaction>
</comment>
<reference evidence="11 12" key="1">
    <citation type="submission" date="2019-08" db="EMBL/GenBank/DDBJ databases">
        <title>Deep-cultivation of Planctomycetes and their phenomic and genomic characterization uncovers novel biology.</title>
        <authorList>
            <person name="Wiegand S."/>
            <person name="Jogler M."/>
            <person name="Boedeker C."/>
            <person name="Pinto D."/>
            <person name="Vollmers J."/>
            <person name="Rivas-Marin E."/>
            <person name="Kohn T."/>
            <person name="Peeters S.H."/>
            <person name="Heuer A."/>
            <person name="Rast P."/>
            <person name="Oberbeckmann S."/>
            <person name="Bunk B."/>
            <person name="Jeske O."/>
            <person name="Meyerdierks A."/>
            <person name="Storesund J.E."/>
            <person name="Kallscheuer N."/>
            <person name="Luecker S."/>
            <person name="Lage O.M."/>
            <person name="Pohl T."/>
            <person name="Merkel B.J."/>
            <person name="Hornburger P."/>
            <person name="Mueller R.-W."/>
            <person name="Bruemmer F."/>
            <person name="Labrenz M."/>
            <person name="Spormann A.M."/>
            <person name="Op den Camp H."/>
            <person name="Overmann J."/>
            <person name="Amann R."/>
            <person name="Jetten M.S.M."/>
            <person name="Mascher T."/>
            <person name="Medema M.H."/>
            <person name="Devos D.P."/>
            <person name="Kaster A.-K."/>
            <person name="Ovreas L."/>
            <person name="Rohde M."/>
            <person name="Galperin M.Y."/>
            <person name="Jogler C."/>
        </authorList>
    </citation>
    <scope>NUCLEOTIDE SEQUENCE [LARGE SCALE GENOMIC DNA]</scope>
    <source>
        <strain evidence="11 12">OJF2</strain>
    </source>
</reference>
<evidence type="ECO:0000313" key="12">
    <source>
        <dbReference type="Proteomes" id="UP000324233"/>
    </source>
</evidence>
<dbReference type="FunFam" id="3.30.565.10:FF:000006">
    <property type="entry name" value="Sensor histidine kinase WalK"/>
    <property type="match status" value="1"/>
</dbReference>
<dbReference type="SUPFAM" id="SSF47384">
    <property type="entry name" value="Homodimeric domain of signal transducing histidine kinase"/>
    <property type="match status" value="1"/>
</dbReference>
<dbReference type="PANTHER" id="PTHR43547">
    <property type="entry name" value="TWO-COMPONENT HISTIDINE KINASE"/>
    <property type="match status" value="1"/>
</dbReference>
<dbReference type="SUPFAM" id="SSF52172">
    <property type="entry name" value="CheY-like"/>
    <property type="match status" value="2"/>
</dbReference>
<dbReference type="Pfam" id="PF00072">
    <property type="entry name" value="Response_reg"/>
    <property type="match status" value="2"/>
</dbReference>
<evidence type="ECO:0000256" key="2">
    <source>
        <dbReference type="ARBA" id="ARBA00012438"/>
    </source>
</evidence>
<dbReference type="SMART" id="SM00388">
    <property type="entry name" value="HisKA"/>
    <property type="match status" value="1"/>
</dbReference>
<feature type="domain" description="Response regulatory" evidence="10">
    <location>
        <begin position="429"/>
        <end position="545"/>
    </location>
</feature>
<dbReference type="EMBL" id="CP042997">
    <property type="protein sequence ID" value="QEH35453.1"/>
    <property type="molecule type" value="Genomic_DNA"/>
</dbReference>
<evidence type="ECO:0000256" key="8">
    <source>
        <dbReference type="SAM" id="MobiDB-lite"/>
    </source>
</evidence>
<dbReference type="InterPro" id="IPR004358">
    <property type="entry name" value="Sig_transdc_His_kin-like_C"/>
</dbReference>
<dbReference type="InterPro" id="IPR011006">
    <property type="entry name" value="CheY-like_superfamily"/>
</dbReference>
<dbReference type="Gene3D" id="1.10.287.130">
    <property type="match status" value="1"/>
</dbReference>
<accession>A0A5B9W4B7</accession>
<dbReference type="PANTHER" id="PTHR43547:SF2">
    <property type="entry name" value="HYBRID SIGNAL TRANSDUCTION HISTIDINE KINASE C"/>
    <property type="match status" value="1"/>
</dbReference>
<evidence type="ECO:0000259" key="9">
    <source>
        <dbReference type="PROSITE" id="PS50109"/>
    </source>
</evidence>
<dbReference type="GO" id="GO:0000155">
    <property type="term" value="F:phosphorelay sensor kinase activity"/>
    <property type="evidence" value="ECO:0007669"/>
    <property type="project" value="InterPro"/>
</dbReference>
<evidence type="ECO:0000256" key="4">
    <source>
        <dbReference type="ARBA" id="ARBA00022679"/>
    </source>
</evidence>
<dbReference type="SUPFAM" id="SSF55874">
    <property type="entry name" value="ATPase domain of HSP90 chaperone/DNA topoisomerase II/histidine kinase"/>
    <property type="match status" value="1"/>
</dbReference>
<dbReference type="InterPro" id="IPR003661">
    <property type="entry name" value="HisK_dim/P_dom"/>
</dbReference>
<feature type="domain" description="Response regulatory" evidence="10">
    <location>
        <begin position="10"/>
        <end position="127"/>
    </location>
</feature>
<feature type="coiled-coil region" evidence="7">
    <location>
        <begin position="129"/>
        <end position="163"/>
    </location>
</feature>
<feature type="compositionally biased region" description="Pro residues" evidence="8">
    <location>
        <begin position="394"/>
        <end position="408"/>
    </location>
</feature>
<keyword evidence="12" id="KW-1185">Reference proteome</keyword>
<dbReference type="Pfam" id="PF02518">
    <property type="entry name" value="HATPase_c"/>
    <property type="match status" value="1"/>
</dbReference>
<dbReference type="Gene3D" id="3.40.50.2300">
    <property type="match status" value="2"/>
</dbReference>
<dbReference type="PROSITE" id="PS50109">
    <property type="entry name" value="HIS_KIN"/>
    <property type="match status" value="1"/>
</dbReference>
<gene>
    <name evidence="11" type="primary">luxQ_7</name>
    <name evidence="11" type="ORF">OJF2_40050</name>
</gene>
<feature type="region of interest" description="Disordered" evidence="8">
    <location>
        <begin position="384"/>
        <end position="422"/>
    </location>
</feature>
<dbReference type="InterPro" id="IPR005467">
    <property type="entry name" value="His_kinase_dom"/>
</dbReference>
<dbReference type="InterPro" id="IPR003594">
    <property type="entry name" value="HATPase_dom"/>
</dbReference>
<keyword evidence="3 6" id="KW-0597">Phosphoprotein</keyword>
<evidence type="ECO:0000256" key="7">
    <source>
        <dbReference type="SAM" id="Coils"/>
    </source>
</evidence>